<reference evidence="8 9" key="1">
    <citation type="journal article" date="2016" name="Sci. Rep.">
        <title>The genome sequence of the outbreeding globe artichoke constructed de novo incorporating a phase-aware low-pass sequencing strategy of F1 progeny.</title>
        <authorList>
            <person name="Scaglione D."/>
            <person name="Reyes-Chin-Wo S."/>
            <person name="Acquadro A."/>
            <person name="Froenicke L."/>
            <person name="Portis E."/>
            <person name="Beitel C."/>
            <person name="Tirone M."/>
            <person name="Mauro R."/>
            <person name="Lo Monaco A."/>
            <person name="Mauromicale G."/>
            <person name="Faccioli P."/>
            <person name="Cattivelli L."/>
            <person name="Rieseberg L."/>
            <person name="Michelmore R."/>
            <person name="Lanteri S."/>
        </authorList>
    </citation>
    <scope>NUCLEOTIDE SEQUENCE [LARGE SCALE GENOMIC DNA]</scope>
    <source>
        <strain evidence="8">2C</strain>
    </source>
</reference>
<dbReference type="GO" id="GO:0008610">
    <property type="term" value="P:lipid biosynthetic process"/>
    <property type="evidence" value="ECO:0007669"/>
    <property type="project" value="InterPro"/>
</dbReference>
<dbReference type="InterPro" id="IPR006694">
    <property type="entry name" value="Fatty_acid_hydroxylase"/>
</dbReference>
<evidence type="ECO:0000256" key="2">
    <source>
        <dbReference type="ARBA" id="ARBA00009324"/>
    </source>
</evidence>
<dbReference type="GO" id="GO:0005506">
    <property type="term" value="F:iron ion binding"/>
    <property type="evidence" value="ECO:0007669"/>
    <property type="project" value="InterPro"/>
</dbReference>
<evidence type="ECO:0000313" key="9">
    <source>
        <dbReference type="Proteomes" id="UP000243975"/>
    </source>
</evidence>
<keyword evidence="9" id="KW-1185">Reference proteome</keyword>
<keyword evidence="4 6" id="KW-1133">Transmembrane helix</keyword>
<dbReference type="STRING" id="59895.A0A103Y095"/>
<dbReference type="AlphaFoldDB" id="A0A103Y095"/>
<dbReference type="GO" id="GO:0016491">
    <property type="term" value="F:oxidoreductase activity"/>
    <property type="evidence" value="ECO:0007669"/>
    <property type="project" value="InterPro"/>
</dbReference>
<dbReference type="PANTHER" id="PTHR11863">
    <property type="entry name" value="STEROL DESATURASE"/>
    <property type="match status" value="1"/>
</dbReference>
<evidence type="ECO:0000259" key="7">
    <source>
        <dbReference type="Pfam" id="PF04116"/>
    </source>
</evidence>
<evidence type="ECO:0000256" key="4">
    <source>
        <dbReference type="ARBA" id="ARBA00022989"/>
    </source>
</evidence>
<sequence length="273" mass="32207">MDQSYMQMFVEETSFSNRMVLGAVLPMSVWEPLPHFLQSWLRNFTAGTIIYFVTSSLWCFYIYYYKFNVYVHKDAIPSRKAICMQIYVSMKGMPWFSALPTISEYLVENGWSRCFPRISDVGWVSYTRNVGLYWLLVEFGVYWVHRMCHDIRPLYKYLHATHHVYNKQNTVSPFAGMALHPLDGILHSLPHVVVLYIVPTHFTTHIALMFLDALWTINIHDNVNGKLWPLMGAGYHIIHHTTYRHNYGRYTIWMDRIFGTLCDPKKEDEGKRS</sequence>
<dbReference type="OrthoDB" id="408954at2759"/>
<evidence type="ECO:0000313" key="8">
    <source>
        <dbReference type="EMBL" id="KVI00144.1"/>
    </source>
</evidence>
<comment type="subcellular location">
    <subcellularLocation>
        <location evidence="1">Membrane</location>
    </subcellularLocation>
</comment>
<dbReference type="InterPro" id="IPR050307">
    <property type="entry name" value="Sterol_Desaturase_Related"/>
</dbReference>
<dbReference type="EMBL" id="LEKV01003398">
    <property type="protein sequence ID" value="KVI00144.1"/>
    <property type="molecule type" value="Genomic_DNA"/>
</dbReference>
<protein>
    <recommendedName>
        <fullName evidence="7">Fatty acid hydroxylase domain-containing protein</fullName>
    </recommendedName>
</protein>
<feature type="domain" description="Fatty acid hydroxylase" evidence="7">
    <location>
        <begin position="132"/>
        <end position="260"/>
    </location>
</feature>
<organism evidence="8 9">
    <name type="scientific">Cynara cardunculus var. scolymus</name>
    <name type="common">Globe artichoke</name>
    <name type="synonym">Cynara scolymus</name>
    <dbReference type="NCBI Taxonomy" id="59895"/>
    <lineage>
        <taxon>Eukaryota</taxon>
        <taxon>Viridiplantae</taxon>
        <taxon>Streptophyta</taxon>
        <taxon>Embryophyta</taxon>
        <taxon>Tracheophyta</taxon>
        <taxon>Spermatophyta</taxon>
        <taxon>Magnoliopsida</taxon>
        <taxon>eudicotyledons</taxon>
        <taxon>Gunneridae</taxon>
        <taxon>Pentapetalae</taxon>
        <taxon>asterids</taxon>
        <taxon>campanulids</taxon>
        <taxon>Asterales</taxon>
        <taxon>Asteraceae</taxon>
        <taxon>Carduoideae</taxon>
        <taxon>Cardueae</taxon>
        <taxon>Carduinae</taxon>
        <taxon>Cynara</taxon>
    </lineage>
</organism>
<evidence type="ECO:0000256" key="1">
    <source>
        <dbReference type="ARBA" id="ARBA00004370"/>
    </source>
</evidence>
<dbReference type="Proteomes" id="UP000243975">
    <property type="component" value="Unassembled WGS sequence"/>
</dbReference>
<dbReference type="Pfam" id="PF04116">
    <property type="entry name" value="FA_hydroxylase"/>
    <property type="match status" value="1"/>
</dbReference>
<dbReference type="OMA" id="DALWTIN"/>
<proteinExistence type="inferred from homology"/>
<gene>
    <name evidence="8" type="ORF">Ccrd_021633</name>
</gene>
<evidence type="ECO:0000256" key="3">
    <source>
        <dbReference type="ARBA" id="ARBA00022692"/>
    </source>
</evidence>
<feature type="transmembrane region" description="Helical" evidence="6">
    <location>
        <begin position="44"/>
        <end position="64"/>
    </location>
</feature>
<keyword evidence="3 6" id="KW-0812">Transmembrane</keyword>
<comment type="similarity">
    <text evidence="2">Belongs to the sterol desaturase family.</text>
</comment>
<evidence type="ECO:0000256" key="6">
    <source>
        <dbReference type="SAM" id="Phobius"/>
    </source>
</evidence>
<dbReference type="Gramene" id="KVI00144">
    <property type="protein sequence ID" value="KVI00144"/>
    <property type="gene ID" value="Ccrd_021633"/>
</dbReference>
<accession>A0A103Y095</accession>
<dbReference type="GO" id="GO:0016020">
    <property type="term" value="C:membrane"/>
    <property type="evidence" value="ECO:0007669"/>
    <property type="project" value="UniProtKB-SubCell"/>
</dbReference>
<evidence type="ECO:0000256" key="5">
    <source>
        <dbReference type="ARBA" id="ARBA00023136"/>
    </source>
</evidence>
<comment type="caution">
    <text evidence="8">The sequence shown here is derived from an EMBL/GenBank/DDBJ whole genome shotgun (WGS) entry which is preliminary data.</text>
</comment>
<name>A0A103Y095_CYNCS</name>
<keyword evidence="5 6" id="KW-0472">Membrane</keyword>